<evidence type="ECO:0000313" key="9">
    <source>
        <dbReference type="EnsemblMetazoa" id="HelroP84633"/>
    </source>
</evidence>
<keyword evidence="10" id="KW-1185">Reference proteome</keyword>
<keyword evidence="4 7" id="KW-0812">Transmembrane</keyword>
<dbReference type="GO" id="GO:0022857">
    <property type="term" value="F:transmembrane transporter activity"/>
    <property type="evidence" value="ECO:0000318"/>
    <property type="project" value="GO_Central"/>
</dbReference>
<feature type="transmembrane region" description="Helical" evidence="7">
    <location>
        <begin position="466"/>
        <end position="485"/>
    </location>
</feature>
<feature type="transmembrane region" description="Helical" evidence="7">
    <location>
        <begin position="81"/>
        <end position="104"/>
    </location>
</feature>
<dbReference type="PANTHER" id="PTHR10283">
    <property type="entry name" value="SOLUTE CARRIER FAMILY 13 MEMBER"/>
    <property type="match status" value="1"/>
</dbReference>
<dbReference type="InterPro" id="IPR031312">
    <property type="entry name" value="Na/sul_symport_CS"/>
</dbReference>
<evidence type="ECO:0000256" key="5">
    <source>
        <dbReference type="ARBA" id="ARBA00022989"/>
    </source>
</evidence>
<dbReference type="OrthoDB" id="6493944at2759"/>
<evidence type="ECO:0000256" key="1">
    <source>
        <dbReference type="ARBA" id="ARBA00004141"/>
    </source>
</evidence>
<protein>
    <recommendedName>
        <fullName evidence="11">Citrate transporter-like domain-containing protein</fullName>
    </recommendedName>
</protein>
<dbReference type="InParanoid" id="T1G5L3"/>
<dbReference type="InterPro" id="IPR001898">
    <property type="entry name" value="SLC13A/DASS"/>
</dbReference>
<feature type="transmembrane region" description="Helical" evidence="7">
    <location>
        <begin position="294"/>
        <end position="314"/>
    </location>
</feature>
<evidence type="ECO:0000256" key="3">
    <source>
        <dbReference type="ARBA" id="ARBA00022448"/>
    </source>
</evidence>
<evidence type="ECO:0000256" key="7">
    <source>
        <dbReference type="SAM" id="Phobius"/>
    </source>
</evidence>
<evidence type="ECO:0000256" key="6">
    <source>
        <dbReference type="ARBA" id="ARBA00023136"/>
    </source>
</evidence>
<sequence>IKEARCAYTILVMATFWITEVIPLPATALIPLIFYPFLGVMPGKDVAKYYMQDSTMIFIAGLMMALAIEKVDLHKRVATGILLKIGATPTKILIGFVIPAWFLSMWISNTAATSMLVPAVEAVSGQMRLGMKKSKIARFDIFINHYKFDDNLGSTFHVDDTTDTKVTTTINPITNELDSIELDPKDEKKLKNLSKMLCLAIAYSANIGGTATLTGSPTNLLVSEAAARSVFNMQSPLTYSTWLFMGFPVSLLCIIALAFWLKLVFLGWRFVCSIVCLYQERALKKIMRAEYEKLGKITFGEISTAVLLLVMVLLWLTRDPGFIPGYASLFKDGYVTDASPAIIIVVLLFMYPMEKPRWLCMRARDEPALSVPSLLDWHTVTTKLPWGPILLLGGGYAMAEGCERSGLTKLIGQQLSGIGSYEPWIIALIVTTIITFLTEIMSNTAIIALFLPILEAMSRDINLNPLYLMLPAGLAASFAFMLPIATPPNAIVFSFGHLKVPDMMKMGFIMNIIGIAVVTMAINTWGIPLFNLHQSPWNATISSNITSG</sequence>
<dbReference type="AlphaFoldDB" id="T1G5L3"/>
<keyword evidence="6 7" id="KW-0472">Membrane</keyword>
<dbReference type="GeneID" id="20216360"/>
<feature type="transmembrane region" description="Helical" evidence="7">
    <location>
        <begin position="506"/>
        <end position="527"/>
    </location>
</feature>
<dbReference type="PANTHER" id="PTHR10283:SF136">
    <property type="entry name" value="CITRATE TRANSPORTER-LIKE DOMAIN-CONTAINING PROTEIN"/>
    <property type="match status" value="1"/>
</dbReference>
<feature type="transmembrane region" description="Helical" evidence="7">
    <location>
        <begin position="334"/>
        <end position="352"/>
    </location>
</feature>
<dbReference type="EnsemblMetazoa" id="HelroT84633">
    <property type="protein sequence ID" value="HelroP84633"/>
    <property type="gene ID" value="HelroG84633"/>
</dbReference>
<comment type="similarity">
    <text evidence="2">Belongs to the SLC13A/DASS transporter (TC 2.A.47) family. NADC subfamily.</text>
</comment>
<dbReference type="PROSITE" id="PS01271">
    <property type="entry name" value="NA_SULFATE"/>
    <property type="match status" value="1"/>
</dbReference>
<feature type="transmembrane region" description="Helical" evidence="7">
    <location>
        <begin position="7"/>
        <end position="37"/>
    </location>
</feature>
<dbReference type="CTD" id="20216360"/>
<reference evidence="9" key="3">
    <citation type="submission" date="2015-06" db="UniProtKB">
        <authorList>
            <consortium name="EnsemblMetazoa"/>
        </authorList>
    </citation>
    <scope>IDENTIFICATION</scope>
</reference>
<dbReference type="Pfam" id="PF00939">
    <property type="entry name" value="Na_sulph_symp"/>
    <property type="match status" value="1"/>
</dbReference>
<dbReference type="HOGENOM" id="CLU_005170_9_1_1"/>
<dbReference type="GO" id="GO:0005886">
    <property type="term" value="C:plasma membrane"/>
    <property type="evidence" value="ECO:0000318"/>
    <property type="project" value="GO_Central"/>
</dbReference>
<accession>T1G5L3</accession>
<evidence type="ECO:0000256" key="2">
    <source>
        <dbReference type="ARBA" id="ARBA00006772"/>
    </source>
</evidence>
<keyword evidence="5 7" id="KW-1133">Transmembrane helix</keyword>
<dbReference type="GO" id="GO:0055085">
    <property type="term" value="P:transmembrane transport"/>
    <property type="evidence" value="ECO:0000318"/>
    <property type="project" value="GO_Central"/>
</dbReference>
<dbReference type="EMBL" id="AMQM01005891">
    <property type="status" value="NOT_ANNOTATED_CDS"/>
    <property type="molecule type" value="Genomic_DNA"/>
</dbReference>
<reference evidence="8 10" key="2">
    <citation type="journal article" date="2013" name="Nature">
        <title>Insights into bilaterian evolution from three spiralian genomes.</title>
        <authorList>
            <person name="Simakov O."/>
            <person name="Marletaz F."/>
            <person name="Cho S.J."/>
            <person name="Edsinger-Gonzales E."/>
            <person name="Havlak P."/>
            <person name="Hellsten U."/>
            <person name="Kuo D.H."/>
            <person name="Larsson T."/>
            <person name="Lv J."/>
            <person name="Arendt D."/>
            <person name="Savage R."/>
            <person name="Osoegawa K."/>
            <person name="de Jong P."/>
            <person name="Grimwood J."/>
            <person name="Chapman J.A."/>
            <person name="Shapiro H."/>
            <person name="Aerts A."/>
            <person name="Otillar R.P."/>
            <person name="Terry A.Y."/>
            <person name="Boore J.L."/>
            <person name="Grigoriev I.V."/>
            <person name="Lindberg D.R."/>
            <person name="Seaver E.C."/>
            <person name="Weisblat D.A."/>
            <person name="Putnam N.H."/>
            <person name="Rokhsar D.S."/>
        </authorList>
    </citation>
    <scope>NUCLEOTIDE SEQUENCE</scope>
</reference>
<feature type="transmembrane region" description="Helical" evidence="7">
    <location>
        <begin position="49"/>
        <end position="69"/>
    </location>
</feature>
<comment type="subcellular location">
    <subcellularLocation>
        <location evidence="1">Membrane</location>
        <topology evidence="1">Multi-pass membrane protein</topology>
    </subcellularLocation>
</comment>
<evidence type="ECO:0000313" key="10">
    <source>
        <dbReference type="Proteomes" id="UP000015101"/>
    </source>
</evidence>
<gene>
    <name evidence="9" type="primary">20216360</name>
    <name evidence="8" type="ORF">HELRODRAFT_84633</name>
</gene>
<dbReference type="Proteomes" id="UP000015101">
    <property type="component" value="Unassembled WGS sequence"/>
</dbReference>
<feature type="transmembrane region" description="Helical" evidence="7">
    <location>
        <begin position="242"/>
        <end position="261"/>
    </location>
</feature>
<dbReference type="OMA" id="VEASCAY"/>
<dbReference type="eggNOG" id="KOG1281">
    <property type="taxonomic scope" value="Eukaryota"/>
</dbReference>
<proteinExistence type="inferred from homology"/>
<evidence type="ECO:0000313" key="8">
    <source>
        <dbReference type="EMBL" id="ESN98503.1"/>
    </source>
</evidence>
<dbReference type="EMBL" id="KB097144">
    <property type="protein sequence ID" value="ESN98503.1"/>
    <property type="molecule type" value="Genomic_DNA"/>
</dbReference>
<evidence type="ECO:0008006" key="11">
    <source>
        <dbReference type="Google" id="ProtNLM"/>
    </source>
</evidence>
<evidence type="ECO:0000256" key="4">
    <source>
        <dbReference type="ARBA" id="ARBA00022692"/>
    </source>
</evidence>
<dbReference type="KEGG" id="hro:HELRODRAFT_84633"/>
<feature type="transmembrane region" description="Helical" evidence="7">
    <location>
        <begin position="424"/>
        <end position="454"/>
    </location>
</feature>
<keyword evidence="3" id="KW-0813">Transport</keyword>
<organism evidence="9 10">
    <name type="scientific">Helobdella robusta</name>
    <name type="common">Californian leech</name>
    <dbReference type="NCBI Taxonomy" id="6412"/>
    <lineage>
        <taxon>Eukaryota</taxon>
        <taxon>Metazoa</taxon>
        <taxon>Spiralia</taxon>
        <taxon>Lophotrochozoa</taxon>
        <taxon>Annelida</taxon>
        <taxon>Clitellata</taxon>
        <taxon>Hirudinea</taxon>
        <taxon>Rhynchobdellida</taxon>
        <taxon>Glossiphoniidae</taxon>
        <taxon>Helobdella</taxon>
    </lineage>
</organism>
<reference evidence="10" key="1">
    <citation type="submission" date="2012-12" db="EMBL/GenBank/DDBJ databases">
        <authorList>
            <person name="Hellsten U."/>
            <person name="Grimwood J."/>
            <person name="Chapman J.A."/>
            <person name="Shapiro H."/>
            <person name="Aerts A."/>
            <person name="Otillar R.P."/>
            <person name="Terry A.Y."/>
            <person name="Boore J.L."/>
            <person name="Simakov O."/>
            <person name="Marletaz F."/>
            <person name="Cho S.-J."/>
            <person name="Edsinger-Gonzales E."/>
            <person name="Havlak P."/>
            <person name="Kuo D.-H."/>
            <person name="Larsson T."/>
            <person name="Lv J."/>
            <person name="Arendt D."/>
            <person name="Savage R."/>
            <person name="Osoegawa K."/>
            <person name="de Jong P."/>
            <person name="Lindberg D.R."/>
            <person name="Seaver E.C."/>
            <person name="Weisblat D.A."/>
            <person name="Putnam N.H."/>
            <person name="Grigoriev I.V."/>
            <person name="Rokhsar D.S."/>
        </authorList>
    </citation>
    <scope>NUCLEOTIDE SEQUENCE</scope>
</reference>
<dbReference type="RefSeq" id="XP_009023347.1">
    <property type="nucleotide sequence ID" value="XM_009025099.1"/>
</dbReference>
<name>T1G5L3_HELRO</name>